<proteinExistence type="predicted"/>
<accession>A0ABV5XYB1</accession>
<evidence type="ECO:0000313" key="1">
    <source>
        <dbReference type="EMBL" id="MFB9819717.1"/>
    </source>
</evidence>
<keyword evidence="2" id="KW-1185">Reference proteome</keyword>
<dbReference type="EMBL" id="JBHMBC010000013">
    <property type="protein sequence ID" value="MFB9819717.1"/>
    <property type="molecule type" value="Genomic_DNA"/>
</dbReference>
<gene>
    <name evidence="1" type="ORF">ACFFP1_09405</name>
</gene>
<evidence type="ECO:0000313" key="2">
    <source>
        <dbReference type="Proteomes" id="UP001589702"/>
    </source>
</evidence>
<comment type="caution">
    <text evidence="1">The sequence shown here is derived from an EMBL/GenBank/DDBJ whole genome shotgun (WGS) entry which is preliminary data.</text>
</comment>
<name>A0ABV5XYB1_ARTRM</name>
<dbReference type="Proteomes" id="UP001589702">
    <property type="component" value="Unassembled WGS sequence"/>
</dbReference>
<dbReference type="RefSeq" id="WP_344789022.1">
    <property type="nucleotide sequence ID" value="NZ_BAAAWN010000001.1"/>
</dbReference>
<evidence type="ECO:0008006" key="3">
    <source>
        <dbReference type="Google" id="ProtNLM"/>
    </source>
</evidence>
<reference evidence="1 2" key="1">
    <citation type="submission" date="2024-09" db="EMBL/GenBank/DDBJ databases">
        <authorList>
            <person name="Sun Q."/>
            <person name="Mori K."/>
        </authorList>
    </citation>
    <scope>NUCLEOTIDE SEQUENCE [LARGE SCALE GENOMIC DNA]</scope>
    <source>
        <strain evidence="1 2">JCM 1334</strain>
    </source>
</reference>
<protein>
    <recommendedName>
        <fullName evidence="3">Lipoprotein</fullName>
    </recommendedName>
</protein>
<sequence length="186" mass="19292">MSVTMCLPVAGIPFRAPAAGLFSIMRRLWAAIALTTTAALWSGCEPQVTVCPAIAMAPVVSLTITAEYAPTIKTVHLKACQDGKCREADLDLRPGSASVPQSCGPEPDGSCSAVASPDGTRYGFLNMGTLTSSPIDAEVTGADTNGGTLPVRTLNFTPISAKPWGEQCQTTITASLLLDAHGLRQS</sequence>
<organism evidence="1 2">
    <name type="scientific">Arthrobacter ramosus</name>
    <dbReference type="NCBI Taxonomy" id="1672"/>
    <lineage>
        <taxon>Bacteria</taxon>
        <taxon>Bacillati</taxon>
        <taxon>Actinomycetota</taxon>
        <taxon>Actinomycetes</taxon>
        <taxon>Micrococcales</taxon>
        <taxon>Micrococcaceae</taxon>
        <taxon>Arthrobacter</taxon>
    </lineage>
</organism>